<dbReference type="InterPro" id="IPR006211">
    <property type="entry name" value="Furin-like_Cys-rich_dom"/>
</dbReference>
<keyword evidence="14 22" id="KW-0472">Membrane</keyword>
<feature type="compositionally biased region" description="Basic residues" evidence="21">
    <location>
        <begin position="781"/>
        <end position="790"/>
    </location>
</feature>
<dbReference type="InterPro" id="IPR011009">
    <property type="entry name" value="Kinase-like_dom_sf"/>
</dbReference>
<dbReference type="SUPFAM" id="SSF49265">
    <property type="entry name" value="Fibronectin type III"/>
    <property type="match status" value="2"/>
</dbReference>
<reference evidence="26 27" key="1">
    <citation type="journal article" date="2015" name="Genome Biol.">
        <title>Comparative genomics of Steinernema reveals deeply conserved gene regulatory networks.</title>
        <authorList>
            <person name="Dillman A.R."/>
            <person name="Macchietto M."/>
            <person name="Porter C.F."/>
            <person name="Rogers A."/>
            <person name="Williams B."/>
            <person name="Antoshechkin I."/>
            <person name="Lee M.M."/>
            <person name="Goodwin Z."/>
            <person name="Lu X."/>
            <person name="Lewis E.E."/>
            <person name="Goodrich-Blair H."/>
            <person name="Stock S.P."/>
            <person name="Adams B.J."/>
            <person name="Sternberg P.W."/>
            <person name="Mortazavi A."/>
        </authorList>
    </citation>
    <scope>NUCLEOTIDE SEQUENCE [LARGE SCALE GENOMIC DNA]</scope>
    <source>
        <strain evidence="26 27">ALL</strain>
    </source>
</reference>
<evidence type="ECO:0000256" key="12">
    <source>
        <dbReference type="ARBA" id="ARBA00022840"/>
    </source>
</evidence>
<evidence type="ECO:0000259" key="24">
    <source>
        <dbReference type="PROSITE" id="PS50011"/>
    </source>
</evidence>
<dbReference type="EC" id="2.7.10.1" evidence="2"/>
<dbReference type="GO" id="GO:0042593">
    <property type="term" value="P:glucose homeostasis"/>
    <property type="evidence" value="ECO:0007669"/>
    <property type="project" value="TreeGrafter"/>
</dbReference>
<dbReference type="PANTHER" id="PTHR24416:SF525">
    <property type="entry name" value="INSULIN-LIKE RECEPTOR"/>
    <property type="match status" value="1"/>
</dbReference>
<dbReference type="InterPro" id="IPR006212">
    <property type="entry name" value="Furin_repeat"/>
</dbReference>
<dbReference type="CDD" id="cd00064">
    <property type="entry name" value="FU"/>
    <property type="match status" value="1"/>
</dbReference>
<evidence type="ECO:0000256" key="3">
    <source>
        <dbReference type="ARBA" id="ARBA00022553"/>
    </source>
</evidence>
<dbReference type="InterPro" id="IPR013783">
    <property type="entry name" value="Ig-like_fold"/>
</dbReference>
<dbReference type="InterPro" id="IPR009030">
    <property type="entry name" value="Growth_fac_rcpt_cys_sf"/>
</dbReference>
<keyword evidence="7" id="KW-0479">Metal-binding</keyword>
<evidence type="ECO:0000256" key="2">
    <source>
        <dbReference type="ARBA" id="ARBA00011902"/>
    </source>
</evidence>
<evidence type="ECO:0000256" key="13">
    <source>
        <dbReference type="ARBA" id="ARBA00022989"/>
    </source>
</evidence>
<evidence type="ECO:0000256" key="4">
    <source>
        <dbReference type="ARBA" id="ARBA00022679"/>
    </source>
</evidence>
<dbReference type="InterPro" id="IPR017441">
    <property type="entry name" value="Protein_kinase_ATP_BS"/>
</dbReference>
<evidence type="ECO:0000256" key="17">
    <source>
        <dbReference type="ARBA" id="ARBA00023180"/>
    </source>
</evidence>
<evidence type="ECO:0000256" key="10">
    <source>
        <dbReference type="ARBA" id="ARBA00022741"/>
    </source>
</evidence>
<feature type="region of interest" description="Disordered" evidence="21">
    <location>
        <begin position="1415"/>
        <end position="1483"/>
    </location>
</feature>
<dbReference type="InterPro" id="IPR000719">
    <property type="entry name" value="Prot_kinase_dom"/>
</dbReference>
<dbReference type="CDD" id="cd00063">
    <property type="entry name" value="FN3"/>
    <property type="match status" value="1"/>
</dbReference>
<dbReference type="InterPro" id="IPR036116">
    <property type="entry name" value="FN3_sf"/>
</dbReference>
<keyword evidence="27" id="KW-1185">Reference proteome</keyword>
<evidence type="ECO:0000256" key="14">
    <source>
        <dbReference type="ARBA" id="ARBA00023136"/>
    </source>
</evidence>
<keyword evidence="18" id="KW-0464">Manganese</keyword>
<feature type="compositionally biased region" description="Basic and acidic residues" evidence="21">
    <location>
        <begin position="804"/>
        <end position="814"/>
    </location>
</feature>
<dbReference type="OrthoDB" id="546826at2759"/>
<dbReference type="InterPro" id="IPR050122">
    <property type="entry name" value="RTK"/>
</dbReference>
<feature type="region of interest" description="Disordered" evidence="21">
    <location>
        <begin position="778"/>
        <end position="829"/>
    </location>
</feature>
<accession>A0A4V6A6K0</accession>
<evidence type="ECO:0000256" key="20">
    <source>
        <dbReference type="PROSITE-ProRule" id="PRU10141"/>
    </source>
</evidence>
<evidence type="ECO:0000256" key="7">
    <source>
        <dbReference type="ARBA" id="ARBA00022723"/>
    </source>
</evidence>
<evidence type="ECO:0000256" key="11">
    <source>
        <dbReference type="ARBA" id="ARBA00022777"/>
    </source>
</evidence>
<dbReference type="GO" id="GO:0043560">
    <property type="term" value="F:insulin receptor substrate binding"/>
    <property type="evidence" value="ECO:0007669"/>
    <property type="project" value="TreeGrafter"/>
</dbReference>
<dbReference type="InterPro" id="IPR020635">
    <property type="entry name" value="Tyr_kinase_cat_dom"/>
</dbReference>
<dbReference type="SMART" id="SM00060">
    <property type="entry name" value="FN3"/>
    <property type="match status" value="2"/>
</dbReference>
<evidence type="ECO:0000313" key="27">
    <source>
        <dbReference type="Proteomes" id="UP000298663"/>
    </source>
</evidence>
<keyword evidence="17" id="KW-0325">Glycoprotein</keyword>
<dbReference type="PROSITE" id="PS00107">
    <property type="entry name" value="PROTEIN_KINASE_ATP"/>
    <property type="match status" value="1"/>
</dbReference>
<dbReference type="Gene3D" id="2.10.220.10">
    <property type="entry name" value="Hormone Receptor, Insulin-like Growth Factor Receptor 1, Chain A, domain 2"/>
    <property type="match status" value="1"/>
</dbReference>
<reference evidence="26 27" key="2">
    <citation type="journal article" date="2019" name="G3 (Bethesda)">
        <title>Hybrid Assembly of the Genome of the Entomopathogenic Nematode Steinernema carpocapsae Identifies the X-Chromosome.</title>
        <authorList>
            <person name="Serra L."/>
            <person name="Macchietto M."/>
            <person name="Macias-Munoz A."/>
            <person name="McGill C.J."/>
            <person name="Rodriguez I.M."/>
            <person name="Rodriguez B."/>
            <person name="Murad R."/>
            <person name="Mortazavi A."/>
        </authorList>
    </citation>
    <scope>NUCLEOTIDE SEQUENCE [LARGE SCALE GENOMIC DNA]</scope>
    <source>
        <strain evidence="26 27">ALL</strain>
    </source>
</reference>
<dbReference type="PANTHER" id="PTHR24416">
    <property type="entry name" value="TYROSINE-PROTEIN KINASE RECEPTOR"/>
    <property type="match status" value="1"/>
</dbReference>
<evidence type="ECO:0000256" key="21">
    <source>
        <dbReference type="SAM" id="MobiDB-lite"/>
    </source>
</evidence>
<dbReference type="Gene3D" id="2.60.40.10">
    <property type="entry name" value="Immunoglobulins"/>
    <property type="match status" value="2"/>
</dbReference>
<dbReference type="GO" id="GO:0005009">
    <property type="term" value="F:insulin receptor activity"/>
    <property type="evidence" value="ECO:0007669"/>
    <property type="project" value="TreeGrafter"/>
</dbReference>
<comment type="subcellular location">
    <subcellularLocation>
        <location evidence="1">Membrane</location>
        <topology evidence="1">Single-pass type I membrane protein</topology>
    </subcellularLocation>
</comment>
<keyword evidence="16" id="KW-0675">Receptor</keyword>
<feature type="domain" description="Fibronectin type-III" evidence="25">
    <location>
        <begin position="644"/>
        <end position="737"/>
    </location>
</feature>
<dbReference type="Gene3D" id="3.30.200.20">
    <property type="entry name" value="Phosphorylase Kinase, domain 1"/>
    <property type="match status" value="1"/>
</dbReference>
<dbReference type="InterPro" id="IPR001245">
    <property type="entry name" value="Ser-Thr/Tyr_kinase_cat_dom"/>
</dbReference>
<evidence type="ECO:0000256" key="23">
    <source>
        <dbReference type="SAM" id="SignalP"/>
    </source>
</evidence>
<evidence type="ECO:0000256" key="19">
    <source>
        <dbReference type="ARBA" id="ARBA00051243"/>
    </source>
</evidence>
<dbReference type="SUPFAM" id="SSF56112">
    <property type="entry name" value="Protein kinase-like (PK-like)"/>
    <property type="match status" value="1"/>
</dbReference>
<dbReference type="Pfam" id="PF07714">
    <property type="entry name" value="PK_Tyr_Ser-Thr"/>
    <property type="match status" value="1"/>
</dbReference>
<feature type="chain" id="PRO_5020214540" description="receptor protein-tyrosine kinase" evidence="23">
    <location>
        <begin position="27"/>
        <end position="1483"/>
    </location>
</feature>
<feature type="compositionally biased region" description="Polar residues" evidence="21">
    <location>
        <begin position="1422"/>
        <end position="1441"/>
    </location>
</feature>
<dbReference type="Proteomes" id="UP000298663">
    <property type="component" value="Unassembled WGS sequence"/>
</dbReference>
<evidence type="ECO:0000256" key="18">
    <source>
        <dbReference type="ARBA" id="ARBA00023211"/>
    </source>
</evidence>
<comment type="caution">
    <text evidence="26">The sequence shown here is derived from an EMBL/GenBank/DDBJ whole genome shotgun (WGS) entry which is preliminary data.</text>
</comment>
<dbReference type="EMBL" id="AZBU02000002">
    <property type="protein sequence ID" value="TKR95045.1"/>
    <property type="molecule type" value="Genomic_DNA"/>
</dbReference>
<dbReference type="PROSITE" id="PS00109">
    <property type="entry name" value="PROTEIN_KINASE_TYR"/>
    <property type="match status" value="1"/>
</dbReference>
<dbReference type="Gene3D" id="1.10.510.10">
    <property type="entry name" value="Transferase(Phosphotransferase) domain 1"/>
    <property type="match status" value="1"/>
</dbReference>
<proteinExistence type="predicted"/>
<comment type="catalytic activity">
    <reaction evidence="19">
        <text>L-tyrosyl-[protein] + ATP = O-phospho-L-tyrosyl-[protein] + ADP + H(+)</text>
        <dbReference type="Rhea" id="RHEA:10596"/>
        <dbReference type="Rhea" id="RHEA-COMP:10136"/>
        <dbReference type="Rhea" id="RHEA-COMP:20101"/>
        <dbReference type="ChEBI" id="CHEBI:15378"/>
        <dbReference type="ChEBI" id="CHEBI:30616"/>
        <dbReference type="ChEBI" id="CHEBI:46858"/>
        <dbReference type="ChEBI" id="CHEBI:61978"/>
        <dbReference type="ChEBI" id="CHEBI:456216"/>
        <dbReference type="EC" id="2.7.10.1"/>
    </reaction>
</comment>
<keyword evidence="12 20" id="KW-0067">ATP-binding</keyword>
<name>A0A4V6A6K0_STECR</name>
<dbReference type="SMART" id="SM00219">
    <property type="entry name" value="TyrKc"/>
    <property type="match status" value="1"/>
</dbReference>
<dbReference type="GO" id="GO:0043410">
    <property type="term" value="P:positive regulation of MAPK cascade"/>
    <property type="evidence" value="ECO:0007669"/>
    <property type="project" value="TreeGrafter"/>
</dbReference>
<dbReference type="SUPFAM" id="SSF57184">
    <property type="entry name" value="Growth factor receptor domain"/>
    <property type="match status" value="1"/>
</dbReference>
<dbReference type="PROSITE" id="PS50853">
    <property type="entry name" value="FN3"/>
    <property type="match status" value="1"/>
</dbReference>
<keyword evidence="10 20" id="KW-0547">Nucleotide-binding</keyword>
<keyword evidence="9" id="KW-0677">Repeat</keyword>
<keyword evidence="15" id="KW-0829">Tyrosine-protein kinase</keyword>
<keyword evidence="3" id="KW-0597">Phosphoprotein</keyword>
<dbReference type="PRINTS" id="PR00109">
    <property type="entry name" value="TYRKINASE"/>
</dbReference>
<evidence type="ECO:0000256" key="6">
    <source>
        <dbReference type="ARBA" id="ARBA00022692"/>
    </source>
</evidence>
<evidence type="ECO:0000256" key="5">
    <source>
        <dbReference type="ARBA" id="ARBA00022685"/>
    </source>
</evidence>
<dbReference type="InterPro" id="IPR003961">
    <property type="entry name" value="FN3_dom"/>
</dbReference>
<dbReference type="Pfam" id="PF00757">
    <property type="entry name" value="Furin-like"/>
    <property type="match status" value="1"/>
</dbReference>
<dbReference type="Pfam" id="PF01030">
    <property type="entry name" value="Recep_L_domain"/>
    <property type="match status" value="2"/>
</dbReference>
<dbReference type="GO" id="GO:0051897">
    <property type="term" value="P:positive regulation of phosphatidylinositol 3-kinase/protein kinase B signal transduction"/>
    <property type="evidence" value="ECO:0007669"/>
    <property type="project" value="TreeGrafter"/>
</dbReference>
<organism evidence="26 27">
    <name type="scientific">Steinernema carpocapsae</name>
    <name type="common">Entomopathogenic nematode</name>
    <dbReference type="NCBI Taxonomy" id="34508"/>
    <lineage>
        <taxon>Eukaryota</taxon>
        <taxon>Metazoa</taxon>
        <taxon>Ecdysozoa</taxon>
        <taxon>Nematoda</taxon>
        <taxon>Chromadorea</taxon>
        <taxon>Rhabditida</taxon>
        <taxon>Tylenchina</taxon>
        <taxon>Panagrolaimomorpha</taxon>
        <taxon>Strongyloidoidea</taxon>
        <taxon>Steinernematidae</taxon>
        <taxon>Steinernema</taxon>
    </lineage>
</organism>
<protein>
    <recommendedName>
        <fullName evidence="2">receptor protein-tyrosine kinase</fullName>
        <ecNumber evidence="2">2.7.10.1</ecNumber>
    </recommendedName>
</protein>
<evidence type="ECO:0000256" key="1">
    <source>
        <dbReference type="ARBA" id="ARBA00004479"/>
    </source>
</evidence>
<dbReference type="STRING" id="34508.A0A4V6A6K0"/>
<evidence type="ECO:0000256" key="16">
    <source>
        <dbReference type="ARBA" id="ARBA00023170"/>
    </source>
</evidence>
<dbReference type="InterPro" id="IPR000494">
    <property type="entry name" value="Rcpt_L-dom"/>
</dbReference>
<feature type="signal peptide" evidence="23">
    <location>
        <begin position="1"/>
        <end position="26"/>
    </location>
</feature>
<feature type="compositionally biased region" description="Acidic residues" evidence="21">
    <location>
        <begin position="815"/>
        <end position="824"/>
    </location>
</feature>
<evidence type="ECO:0000259" key="25">
    <source>
        <dbReference type="PROSITE" id="PS50853"/>
    </source>
</evidence>
<dbReference type="PROSITE" id="PS50011">
    <property type="entry name" value="PROTEIN_KINASE_DOM"/>
    <property type="match status" value="1"/>
</dbReference>
<evidence type="ECO:0000256" key="22">
    <source>
        <dbReference type="SAM" id="Phobius"/>
    </source>
</evidence>
<evidence type="ECO:0000313" key="26">
    <source>
        <dbReference type="EMBL" id="TKR95045.1"/>
    </source>
</evidence>
<keyword evidence="5" id="KW-0165">Cleavage on pair of basic residues</keyword>
<dbReference type="InterPro" id="IPR008266">
    <property type="entry name" value="Tyr_kinase_AS"/>
</dbReference>
<feature type="transmembrane region" description="Helical" evidence="22">
    <location>
        <begin position="1019"/>
        <end position="1042"/>
    </location>
</feature>
<dbReference type="SUPFAM" id="SSF52058">
    <property type="entry name" value="L domain-like"/>
    <property type="match status" value="2"/>
</dbReference>
<dbReference type="InterPro" id="IPR036941">
    <property type="entry name" value="Rcpt_L-dom_sf"/>
</dbReference>
<evidence type="ECO:0000256" key="8">
    <source>
        <dbReference type="ARBA" id="ARBA00022729"/>
    </source>
</evidence>
<dbReference type="GO" id="GO:0030424">
    <property type="term" value="C:axon"/>
    <property type="evidence" value="ECO:0007669"/>
    <property type="project" value="TreeGrafter"/>
</dbReference>
<dbReference type="GO" id="GO:0005524">
    <property type="term" value="F:ATP binding"/>
    <property type="evidence" value="ECO:0007669"/>
    <property type="project" value="UniProtKB-UniRule"/>
</dbReference>
<keyword evidence="6 22" id="KW-0812">Transmembrane</keyword>
<dbReference type="GO" id="GO:0046872">
    <property type="term" value="F:metal ion binding"/>
    <property type="evidence" value="ECO:0007669"/>
    <property type="project" value="UniProtKB-KW"/>
</dbReference>
<feature type="compositionally biased region" description="Polar residues" evidence="21">
    <location>
        <begin position="791"/>
        <end position="803"/>
    </location>
</feature>
<feature type="domain" description="Protein kinase" evidence="24">
    <location>
        <begin position="1083"/>
        <end position="1362"/>
    </location>
</feature>
<evidence type="ECO:0000256" key="15">
    <source>
        <dbReference type="ARBA" id="ARBA00023137"/>
    </source>
</evidence>
<keyword evidence="13 22" id="KW-1133">Transmembrane helix</keyword>
<feature type="binding site" evidence="20">
    <location>
        <position position="1119"/>
    </location>
    <ligand>
        <name>ATP</name>
        <dbReference type="ChEBI" id="CHEBI:30616"/>
    </ligand>
</feature>
<evidence type="ECO:0000256" key="9">
    <source>
        <dbReference type="ARBA" id="ARBA00022737"/>
    </source>
</evidence>
<gene>
    <name evidence="26" type="ORF">L596_009266</name>
</gene>
<keyword evidence="8 23" id="KW-0732">Signal</keyword>
<keyword evidence="4" id="KW-0808">Transferase</keyword>
<dbReference type="GO" id="GO:0005899">
    <property type="term" value="C:insulin receptor complex"/>
    <property type="evidence" value="ECO:0007669"/>
    <property type="project" value="TreeGrafter"/>
</dbReference>
<dbReference type="Gene3D" id="3.80.20.20">
    <property type="entry name" value="Receptor L-domain"/>
    <property type="match status" value="2"/>
</dbReference>
<keyword evidence="11" id="KW-0418">Kinase</keyword>
<dbReference type="FunFam" id="1.10.510.10:FF:000987">
    <property type="entry name" value="Receptor protein-tyrosine kinase"/>
    <property type="match status" value="1"/>
</dbReference>
<sequence>MTRLKRFPGFCFILIFILVFIQSSNCLSDDNIDEKRCGSIDIRNSPDMMYGQNGTFEKVDEIKGCTVIEGDFAISLITGNNYTDSMFLSFPHLREITGYLLVFQVNGLKSLGRMFPALRIIGGQSMLMHYSLIIYQNYDLEDVGMVNLSVIKNGGVRITQNNKLCQTRYIDWRQLAVGSVNDIRTEEEQAMGRCTTELVCDPKAQDYNCSNVGGFTSCWTKKTCQKQCDHAIYANGTAGPGCSPDGTKCHYSCLGGCSRVDDPSACHSCRRVAHNGKCVENCPEGLYELLERRCVTEQECSNVSPREGAGAKRRMWKAINGKCHYECPQGYQQDPNDPYKCEECKGYCPNICEGDKTIDTIASALELKNCDIVAGSIEIDLRVGMDVVAAEKLTEAFGRIQIIEKYLSVRFTPTFINLYMFKSLKKISGKALYNDRYALVVIENANLRQTFDYKNKTIEISNGTVMFHNNRMLCPQKIQEFVDAVNLTAKVDENDVSSLSNGERAICEDLDLEVHILDVYSYGFTLTWPPFNTTNMDHRKFLGYTIYYKKVDGRKEDMSIDDDRSACSDSWSMEFIASNENENEPANHKQNTTKNSGGFIMGSKITPDTWYAFYVQTRLVNHPGARNAISKIYFVKTSFGTPDPPRIIDAVEKSANQVVITWNPPEKPHGQITHYNIKWKKNQPMEEMLGNPCNPQYTYPKEKEHPPPKSALFPGVAKPKAEQETCAKEGCCSCEAENKSDKKPVSQLMAHVEDHEEDKLSEDTEFENKIQDKIFVQSTKQNRRRVRRQAGTKNPKQGSSQKPKITDPVKKDTLEMEEEEEEPSDFTKADPNLIEVFDVKKNITKGVYWVNSDAEMITFNMTGTMLTMNNLTHFTSYTIMIMACQNVSVKENQCSVMHDVRSVRTRSLPEKDQVDLKTLVVKNTTVQSKPFLWWKHPEDPNGAIRAYKATIGIKNFTPHVKCITKADFDNGSGIFFEGISDGRYYLDVETISMSDRPSMSVRIENAFEVKTPGFWTWKMALLVAGILLLLFIIGGIGVYFLMRSITGGPMKKYWHEQVAMNAEYLSQMELYTPDEWEIPREAVKVGEEIGRGSFGQVFRGTGNNFKTVNGIVFGDCAVKTASEKNPAQQLCFLMEGSVMKKFNTSFIVQLYGIVSDGTPVYVVMELMALGSLRDYLRAHRPGAEENIDNRPVPTNHQLFMWAAQIADGMAYLQSIKFCHRDLAARNCMVHENETVKIGDFGMARDIYYQEYYKPMGKRMMPVRWMAPESLRDGKFTMKSDVWSYGIVLYEMLTLGQQPYAGLPNDDVYEWICQMKRTMQRPTNCPDLWYNLMVKCWKYDPRDRPTFFHLVHFFRNYVSEEFIQQSVVFQDPGAFEHLFDQPYDFTFDFEEITEPINSRPIALDADVFLGENSFENSNEQSSMVANNDNSKNHTPATTNSSGADIESVKGEDDPEEDEGEMNHAFMARSDQPLINQVQDETDTL</sequence>